<keyword evidence="4" id="KW-0788">Thiol protease</keyword>
<dbReference type="Proteomes" id="UP000326509">
    <property type="component" value="Unassembled WGS sequence"/>
</dbReference>
<evidence type="ECO:0000256" key="4">
    <source>
        <dbReference type="ARBA" id="ARBA00022807"/>
    </source>
</evidence>
<organism evidence="8 9">
    <name type="scientific">Patiriisocius marinus</name>
    <dbReference type="NCBI Taxonomy" id="1397112"/>
    <lineage>
        <taxon>Bacteria</taxon>
        <taxon>Pseudomonadati</taxon>
        <taxon>Bacteroidota</taxon>
        <taxon>Flavobacteriia</taxon>
        <taxon>Flavobacteriales</taxon>
        <taxon>Flavobacteriaceae</taxon>
        <taxon>Patiriisocius</taxon>
    </lineage>
</organism>
<dbReference type="OrthoDB" id="9807055at2"/>
<name>A0A5J4J136_9FLAO</name>
<keyword evidence="8" id="KW-0449">Lipoprotein</keyword>
<dbReference type="GO" id="GO:0006508">
    <property type="term" value="P:proteolysis"/>
    <property type="evidence" value="ECO:0007669"/>
    <property type="project" value="UniProtKB-KW"/>
</dbReference>
<evidence type="ECO:0000256" key="5">
    <source>
        <dbReference type="SAM" id="MobiDB-lite"/>
    </source>
</evidence>
<dbReference type="EMBL" id="BKCG01000001">
    <property type="protein sequence ID" value="GER58187.1"/>
    <property type="molecule type" value="Genomic_DNA"/>
</dbReference>
<sequence length="167" mass="18635">MKRLLPLILLLLLITSCGSSKSTSNNTYKKERTSSRTSHKAASNNIIDYARTFRGTRYKYGGTTSRGMDCSGLVYVSFGNENIQMPRVSREMAKRGTKISLSNVAEGDLVFFRTNKNSRNINHVGIVTETNGGGIKFIHSTTSKGVIESSLDERYWKNAFVQARKIL</sequence>
<feature type="region of interest" description="Disordered" evidence="5">
    <location>
        <begin position="20"/>
        <end position="40"/>
    </location>
</feature>
<keyword evidence="3" id="KW-0378">Hydrolase</keyword>
<evidence type="ECO:0000313" key="9">
    <source>
        <dbReference type="Proteomes" id="UP000326509"/>
    </source>
</evidence>
<evidence type="ECO:0000256" key="1">
    <source>
        <dbReference type="ARBA" id="ARBA00007074"/>
    </source>
</evidence>
<dbReference type="PROSITE" id="PS51935">
    <property type="entry name" value="NLPC_P60"/>
    <property type="match status" value="1"/>
</dbReference>
<dbReference type="AlphaFoldDB" id="A0A5J4J136"/>
<feature type="domain" description="NlpC/P60" evidence="7">
    <location>
        <begin position="40"/>
        <end position="167"/>
    </location>
</feature>
<evidence type="ECO:0000256" key="2">
    <source>
        <dbReference type="ARBA" id="ARBA00022670"/>
    </source>
</evidence>
<comment type="caution">
    <text evidence="8">The sequence shown here is derived from an EMBL/GenBank/DDBJ whole genome shotgun (WGS) entry which is preliminary data.</text>
</comment>
<evidence type="ECO:0000256" key="3">
    <source>
        <dbReference type="ARBA" id="ARBA00022801"/>
    </source>
</evidence>
<keyword evidence="9" id="KW-1185">Reference proteome</keyword>
<evidence type="ECO:0000256" key="6">
    <source>
        <dbReference type="SAM" id="SignalP"/>
    </source>
</evidence>
<dbReference type="GO" id="GO:0008234">
    <property type="term" value="F:cysteine-type peptidase activity"/>
    <property type="evidence" value="ECO:0007669"/>
    <property type="project" value="UniProtKB-KW"/>
</dbReference>
<gene>
    <name evidence="8" type="primary">nlpC</name>
    <name evidence="8" type="ORF">ULMA_02950</name>
</gene>
<comment type="similarity">
    <text evidence="1">Belongs to the peptidase C40 family.</text>
</comment>
<dbReference type="InterPro" id="IPR051202">
    <property type="entry name" value="Peptidase_C40"/>
</dbReference>
<dbReference type="InterPro" id="IPR000064">
    <property type="entry name" value="NLP_P60_dom"/>
</dbReference>
<dbReference type="Pfam" id="PF00877">
    <property type="entry name" value="NLPC_P60"/>
    <property type="match status" value="1"/>
</dbReference>
<dbReference type="Gene3D" id="3.90.1720.10">
    <property type="entry name" value="endopeptidase domain like (from Nostoc punctiforme)"/>
    <property type="match status" value="1"/>
</dbReference>
<dbReference type="PANTHER" id="PTHR47053:SF1">
    <property type="entry name" value="MUREIN DD-ENDOPEPTIDASE MEPH-RELATED"/>
    <property type="match status" value="1"/>
</dbReference>
<dbReference type="InterPro" id="IPR038765">
    <property type="entry name" value="Papain-like_cys_pep_sf"/>
</dbReference>
<proteinExistence type="inferred from homology"/>
<keyword evidence="6" id="KW-0732">Signal</keyword>
<accession>A0A5J4J136</accession>
<evidence type="ECO:0000259" key="7">
    <source>
        <dbReference type="PROSITE" id="PS51935"/>
    </source>
</evidence>
<dbReference type="SUPFAM" id="SSF54001">
    <property type="entry name" value="Cysteine proteinases"/>
    <property type="match status" value="1"/>
</dbReference>
<feature type="chain" id="PRO_5023803853" evidence="6">
    <location>
        <begin position="23"/>
        <end position="167"/>
    </location>
</feature>
<feature type="signal peptide" evidence="6">
    <location>
        <begin position="1"/>
        <end position="22"/>
    </location>
</feature>
<reference evidence="8 9" key="1">
    <citation type="submission" date="2019-08" db="EMBL/GenBank/DDBJ databases">
        <title>Draft genome sequence of Ulvibacter marinus type strain NBRC 109484.</title>
        <authorList>
            <person name="Kawano K."/>
            <person name="Ushijima N."/>
            <person name="Kihara M."/>
            <person name="Itoh H."/>
        </authorList>
    </citation>
    <scope>NUCLEOTIDE SEQUENCE [LARGE SCALE GENOMIC DNA]</scope>
    <source>
        <strain evidence="8 9">NBRC 109484</strain>
    </source>
</reference>
<keyword evidence="2" id="KW-0645">Protease</keyword>
<dbReference type="RefSeq" id="WP_151672278.1">
    <property type="nucleotide sequence ID" value="NZ_BKCG01000001.1"/>
</dbReference>
<dbReference type="PANTHER" id="PTHR47053">
    <property type="entry name" value="MUREIN DD-ENDOPEPTIDASE MEPH-RELATED"/>
    <property type="match status" value="1"/>
</dbReference>
<evidence type="ECO:0000313" key="8">
    <source>
        <dbReference type="EMBL" id="GER58187.1"/>
    </source>
</evidence>
<dbReference type="PROSITE" id="PS51257">
    <property type="entry name" value="PROKAR_LIPOPROTEIN"/>
    <property type="match status" value="1"/>
</dbReference>
<protein>
    <submittedName>
        <fullName evidence="8">Lipoprotein</fullName>
    </submittedName>
</protein>